<sequence length="203" mass="21902">MTDATTIAIGSAVISLMSFAVSAGTMYFAWLRRGSLCMTKPALVFFGFDAVPKHTSKVFLRTLLYSTAARGQVIESMHAQLLRDGGEQTFSFWGYGETNKLTPGSGLYVGQAGVTVNHHFVLSVHQPAYEFVAGNYAIEVYARLAGKVAPTRLSRISLTVNDQQAAALRTHAGVLFELQPDSGTYVGHVDDRHNSPSPNNSAS</sequence>
<organism evidence="2">
    <name type="scientific">Ralstonia syzygii R24</name>
    <dbReference type="NCBI Taxonomy" id="907261"/>
    <lineage>
        <taxon>Bacteria</taxon>
        <taxon>Pseudomonadati</taxon>
        <taxon>Pseudomonadota</taxon>
        <taxon>Betaproteobacteria</taxon>
        <taxon>Burkholderiales</taxon>
        <taxon>Burkholderiaceae</taxon>
        <taxon>Ralstonia</taxon>
        <taxon>Ralstonia solanacearum species complex</taxon>
    </lineage>
</organism>
<evidence type="ECO:0000256" key="1">
    <source>
        <dbReference type="SAM" id="Phobius"/>
    </source>
</evidence>
<accession>G3A1P1</accession>
<reference evidence="2" key="1">
    <citation type="journal article" date="2011" name="PLoS ONE">
        <title>Ralstonia syzygii, the Blood Disease Bacterium and some Asian R. solanacearum strains form a single genomic species despite divergent lifestyles.</title>
        <authorList>
            <person name="Remenant B."/>
            <person name="de Cambiaire J.C."/>
            <person name="Cellier G."/>
            <person name="Jacobs J.M."/>
            <person name="Mangenot S."/>
            <person name="Barbe V."/>
            <person name="Lajus A."/>
            <person name="Vallenet D."/>
            <person name="Medigue C."/>
            <person name="Fegan M."/>
            <person name="Allen C."/>
            <person name="Prior P."/>
        </authorList>
    </citation>
    <scope>NUCLEOTIDE SEQUENCE</scope>
    <source>
        <strain evidence="2">R24</strain>
    </source>
</reference>
<reference evidence="2" key="2">
    <citation type="submission" date="2011-04" db="EMBL/GenBank/DDBJ databases">
        <authorList>
            <person name="Genoscope - CEA"/>
        </authorList>
    </citation>
    <scope>NUCLEOTIDE SEQUENCE</scope>
    <source>
        <strain evidence="2">R24</strain>
    </source>
</reference>
<gene>
    <name evidence="2" type="ORF">RALSY_11148</name>
</gene>
<name>G3A1P1_9RALS</name>
<dbReference type="EMBL" id="FR854086">
    <property type="protein sequence ID" value="CCA85147.1"/>
    <property type="molecule type" value="Genomic_DNA"/>
</dbReference>
<keyword evidence="1" id="KW-1133">Transmembrane helix</keyword>
<protein>
    <recommendedName>
        <fullName evidence="3">Transmembrane protein</fullName>
    </recommendedName>
</protein>
<keyword evidence="1" id="KW-0472">Membrane</keyword>
<dbReference type="RefSeq" id="WP_197333430.1">
    <property type="nucleotide sequence ID" value="NZ_CP115944.1"/>
</dbReference>
<evidence type="ECO:0008006" key="3">
    <source>
        <dbReference type="Google" id="ProtNLM"/>
    </source>
</evidence>
<feature type="transmembrane region" description="Helical" evidence="1">
    <location>
        <begin position="6"/>
        <end position="30"/>
    </location>
</feature>
<keyword evidence="1" id="KW-0812">Transmembrane</keyword>
<proteinExistence type="predicted"/>
<evidence type="ECO:0000313" key="2">
    <source>
        <dbReference type="EMBL" id="CCA85147.1"/>
    </source>
</evidence>
<dbReference type="AlphaFoldDB" id="G3A1P1"/>